<dbReference type="EMBL" id="JBHLTM010000027">
    <property type="protein sequence ID" value="MFC0684312.1"/>
    <property type="molecule type" value="Genomic_DNA"/>
</dbReference>
<dbReference type="RefSeq" id="WP_267219627.1">
    <property type="nucleotide sequence ID" value="NZ_JAPCWC010000004.1"/>
</dbReference>
<organism evidence="1 2">
    <name type="scientific">Novosphingobium clariflavum</name>
    <dbReference type="NCBI Taxonomy" id="2029884"/>
    <lineage>
        <taxon>Bacteria</taxon>
        <taxon>Pseudomonadati</taxon>
        <taxon>Pseudomonadota</taxon>
        <taxon>Alphaproteobacteria</taxon>
        <taxon>Sphingomonadales</taxon>
        <taxon>Sphingomonadaceae</taxon>
        <taxon>Novosphingobium</taxon>
    </lineage>
</organism>
<keyword evidence="2" id="KW-1185">Reference proteome</keyword>
<accession>A0ABV6S6F3</accession>
<reference evidence="1 2" key="1">
    <citation type="submission" date="2024-09" db="EMBL/GenBank/DDBJ databases">
        <authorList>
            <person name="Sun Q."/>
            <person name="Mori K."/>
        </authorList>
    </citation>
    <scope>NUCLEOTIDE SEQUENCE [LARGE SCALE GENOMIC DNA]</scope>
    <source>
        <strain evidence="1 2">CICC 11035S</strain>
    </source>
</reference>
<evidence type="ECO:0000313" key="1">
    <source>
        <dbReference type="EMBL" id="MFC0684312.1"/>
    </source>
</evidence>
<gene>
    <name evidence="1" type="ORF">ACFFF8_06875</name>
</gene>
<sequence>MKIFEAGTLIGNAKVVALDPPMGVVNAKFEPTPAYCISRHANIVDGEYITDHGVGLRIELQNAIGLECIAICIHDCPILGEIEVDIIGIPYPEFSQIFGEHEHYLAYWGSEKSN</sequence>
<proteinExistence type="predicted"/>
<comment type="caution">
    <text evidence="1">The sequence shown here is derived from an EMBL/GenBank/DDBJ whole genome shotgun (WGS) entry which is preliminary data.</text>
</comment>
<name>A0ABV6S6F3_9SPHN</name>
<dbReference type="Proteomes" id="UP001589858">
    <property type="component" value="Unassembled WGS sequence"/>
</dbReference>
<evidence type="ECO:0000313" key="2">
    <source>
        <dbReference type="Proteomes" id="UP001589858"/>
    </source>
</evidence>
<protein>
    <submittedName>
        <fullName evidence="1">Uncharacterized protein</fullName>
    </submittedName>
</protein>